<dbReference type="Gene3D" id="3.10.690.10">
    <property type="entry name" value="Bifunctional nuclease domain"/>
    <property type="match status" value="1"/>
</dbReference>
<proteinExistence type="predicted"/>
<name>A0A6J4PE63_9ACTN</name>
<dbReference type="EMBL" id="CADCUY010000319">
    <property type="protein sequence ID" value="CAA9413468.1"/>
    <property type="molecule type" value="Genomic_DNA"/>
</dbReference>
<feature type="domain" description="BFN" evidence="1">
    <location>
        <begin position="9"/>
        <end position="137"/>
    </location>
</feature>
<protein>
    <recommendedName>
        <fullName evidence="1">BFN domain-containing protein</fullName>
    </recommendedName>
</protein>
<evidence type="ECO:0000259" key="1">
    <source>
        <dbReference type="PROSITE" id="PS51658"/>
    </source>
</evidence>
<gene>
    <name evidence="2" type="ORF">AVDCRST_MAG35-1566</name>
</gene>
<organism evidence="2">
    <name type="scientific">uncultured Quadrisphaera sp</name>
    <dbReference type="NCBI Taxonomy" id="904978"/>
    <lineage>
        <taxon>Bacteria</taxon>
        <taxon>Bacillati</taxon>
        <taxon>Actinomycetota</taxon>
        <taxon>Actinomycetes</taxon>
        <taxon>Kineosporiales</taxon>
        <taxon>Kineosporiaceae</taxon>
        <taxon>Quadrisphaera</taxon>
        <taxon>environmental samples</taxon>
    </lineage>
</organism>
<dbReference type="Pfam" id="PF02577">
    <property type="entry name" value="BFN_dom"/>
    <property type="match status" value="1"/>
</dbReference>
<evidence type="ECO:0000313" key="2">
    <source>
        <dbReference type="EMBL" id="CAA9413468.1"/>
    </source>
</evidence>
<dbReference type="InterPro" id="IPR003729">
    <property type="entry name" value="Bi_nuclease_dom"/>
</dbReference>
<dbReference type="AlphaFoldDB" id="A0A6J4PE63"/>
<dbReference type="PROSITE" id="PS51658">
    <property type="entry name" value="BFN"/>
    <property type="match status" value="1"/>
</dbReference>
<sequence>MTRRYGERVRVLDVVGVRVEMPSNNPIVLLRERDGERFLPIWIGAPEASAIAFAQQGVVPPRPLTHDLIKDLLEAVGRTLTEVRIVAVRDNVYHAELVLDAGTVVSARSSDAIALALRVRCPILGAEEVLASSGVPVPEEDEDEVEKFREFLDQVSAEDFEQSSEDPGEEPEGR</sequence>
<dbReference type="InterPro" id="IPR036104">
    <property type="entry name" value="BFN_sf"/>
</dbReference>
<dbReference type="GO" id="GO:0004518">
    <property type="term" value="F:nuclease activity"/>
    <property type="evidence" value="ECO:0007669"/>
    <property type="project" value="InterPro"/>
</dbReference>
<accession>A0A6J4PE63</accession>
<dbReference type="PANTHER" id="PTHR15160:SF1">
    <property type="entry name" value="VON HIPPEL-LINDAU DISEASE TUMOR SUPPRESSOR"/>
    <property type="match status" value="1"/>
</dbReference>
<reference evidence="2" key="1">
    <citation type="submission" date="2020-02" db="EMBL/GenBank/DDBJ databases">
        <authorList>
            <person name="Meier V. D."/>
        </authorList>
    </citation>
    <scope>NUCLEOTIDE SEQUENCE</scope>
    <source>
        <strain evidence="2">AVDCRST_MAG35</strain>
    </source>
</reference>
<dbReference type="SUPFAM" id="SSF103256">
    <property type="entry name" value="Hypothetical protein TM0160"/>
    <property type="match status" value="1"/>
</dbReference>
<dbReference type="PANTHER" id="PTHR15160">
    <property type="entry name" value="VON HIPPEL-LINDAU PROTEIN"/>
    <property type="match status" value="1"/>
</dbReference>